<dbReference type="Proteomes" id="UP001148786">
    <property type="component" value="Unassembled WGS sequence"/>
</dbReference>
<sequence>MSPVTGFDDTTVYLHVWTESAKDKNWNHVKAREDFLRAFQALTLVNEMHASWKDRAKTVFLVATRANEMKCDEDHYTAHIFDSQGEYLGSVHAFPDYVQGVPSFCHCDLKKKKRWSNTNLKDLWINGMIMEF</sequence>
<evidence type="ECO:0000313" key="2">
    <source>
        <dbReference type="Proteomes" id="UP001148786"/>
    </source>
</evidence>
<gene>
    <name evidence="1" type="ORF">NLJ89_g4265</name>
</gene>
<accession>A0A9W8K8Y0</accession>
<protein>
    <submittedName>
        <fullName evidence="1">Uncharacterized protein</fullName>
    </submittedName>
</protein>
<evidence type="ECO:0000313" key="1">
    <source>
        <dbReference type="EMBL" id="KAJ3511141.1"/>
    </source>
</evidence>
<dbReference type="EMBL" id="JANKHO010000346">
    <property type="protein sequence ID" value="KAJ3511141.1"/>
    <property type="molecule type" value="Genomic_DNA"/>
</dbReference>
<keyword evidence="2" id="KW-1185">Reference proteome</keyword>
<name>A0A9W8K8Y0_9AGAR</name>
<dbReference type="AlphaFoldDB" id="A0A9W8K8Y0"/>
<organism evidence="1 2">
    <name type="scientific">Agrocybe chaxingu</name>
    <dbReference type="NCBI Taxonomy" id="84603"/>
    <lineage>
        <taxon>Eukaryota</taxon>
        <taxon>Fungi</taxon>
        <taxon>Dikarya</taxon>
        <taxon>Basidiomycota</taxon>
        <taxon>Agaricomycotina</taxon>
        <taxon>Agaricomycetes</taxon>
        <taxon>Agaricomycetidae</taxon>
        <taxon>Agaricales</taxon>
        <taxon>Agaricineae</taxon>
        <taxon>Strophariaceae</taxon>
        <taxon>Agrocybe</taxon>
    </lineage>
</organism>
<reference evidence="1" key="1">
    <citation type="submission" date="2022-07" db="EMBL/GenBank/DDBJ databases">
        <title>Genome Sequence of Agrocybe chaxingu.</title>
        <authorList>
            <person name="Buettner E."/>
        </authorList>
    </citation>
    <scope>NUCLEOTIDE SEQUENCE</scope>
    <source>
        <strain evidence="1">MP-N11</strain>
    </source>
</reference>
<proteinExistence type="predicted"/>
<comment type="caution">
    <text evidence="1">The sequence shown here is derived from an EMBL/GenBank/DDBJ whole genome shotgun (WGS) entry which is preliminary data.</text>
</comment>